<comment type="pathway">
    <text evidence="1">Lipid metabolism; fatty acid biosynthesis.</text>
</comment>
<dbReference type="PANTHER" id="PTHR11712">
    <property type="entry name" value="POLYKETIDE SYNTHASE-RELATED"/>
    <property type="match status" value="1"/>
</dbReference>
<reference evidence="7" key="1">
    <citation type="journal article" date="2019" name="Int. J. Syst. Evol. Microbiol.">
        <title>The Global Catalogue of Microorganisms (GCM) 10K type strain sequencing project: providing services to taxonomists for standard genome sequencing and annotation.</title>
        <authorList>
            <consortium name="The Broad Institute Genomics Platform"/>
            <consortium name="The Broad Institute Genome Sequencing Center for Infectious Disease"/>
            <person name="Wu L."/>
            <person name="Ma J."/>
        </authorList>
    </citation>
    <scope>NUCLEOTIDE SEQUENCE [LARGE SCALE GENOMIC DNA]</scope>
    <source>
        <strain evidence="7">JCM 6886</strain>
    </source>
</reference>
<dbReference type="NCBIfam" id="NF006618">
    <property type="entry name" value="PRK09185.1"/>
    <property type="match status" value="1"/>
</dbReference>
<dbReference type="InterPro" id="IPR016039">
    <property type="entry name" value="Thiolase-like"/>
</dbReference>
<dbReference type="RefSeq" id="WP_286303661.1">
    <property type="nucleotide sequence ID" value="NZ_AP027741.1"/>
</dbReference>
<dbReference type="Proteomes" id="UP001501476">
    <property type="component" value="Unassembled WGS sequence"/>
</dbReference>
<accession>A0ABP3CVT2</accession>
<gene>
    <name evidence="6" type="ORF">GCM10008964_05300</name>
</gene>
<dbReference type="SUPFAM" id="SSF53901">
    <property type="entry name" value="Thiolase-like"/>
    <property type="match status" value="2"/>
</dbReference>
<dbReference type="InterPro" id="IPR000794">
    <property type="entry name" value="Beta-ketoacyl_synthase"/>
</dbReference>
<evidence type="ECO:0000256" key="1">
    <source>
        <dbReference type="ARBA" id="ARBA00005194"/>
    </source>
</evidence>
<keyword evidence="3 4" id="KW-0808">Transferase</keyword>
<dbReference type="PROSITE" id="PS52004">
    <property type="entry name" value="KS3_2"/>
    <property type="match status" value="1"/>
</dbReference>
<dbReference type="InterPro" id="IPR014031">
    <property type="entry name" value="Ketoacyl_synth_C"/>
</dbReference>
<evidence type="ECO:0000313" key="6">
    <source>
        <dbReference type="EMBL" id="GAA0216656.1"/>
    </source>
</evidence>
<feature type="domain" description="Ketosynthase family 3 (KS3)" evidence="5">
    <location>
        <begin position="1"/>
        <end position="391"/>
    </location>
</feature>
<dbReference type="Pfam" id="PF02801">
    <property type="entry name" value="Ketoacyl-synt_C"/>
    <property type="match status" value="1"/>
</dbReference>
<dbReference type="InterPro" id="IPR014030">
    <property type="entry name" value="Ketoacyl_synth_N"/>
</dbReference>
<dbReference type="InterPro" id="IPR020841">
    <property type="entry name" value="PKS_Beta-ketoAc_synthase_dom"/>
</dbReference>
<dbReference type="PROSITE" id="PS00606">
    <property type="entry name" value="KS3_1"/>
    <property type="match status" value="1"/>
</dbReference>
<sequence length="393" mass="41469">MTDKKNVYLNQVGVLCAAGHNILELKCGLEAEPNDLMTLSGAYGTEPVPVAMCQQVLPDIPMEEACWQSRNNQLALAVYHQIQERVDEAIKNYGAERVGVVIGTSTSGISDAENAIQSYVEGNGLPENYHYRIQEMANTAEFIATLSGALGPVYAVSTACSSGAKALASAKRLITAGLCDVVIAGGVDTLCKLTLQGFSALEAVSKSICNPFSQNRNGINIGEAGALFIVSANPEGVKLSGVGESSDAHHISAPEPEGTGAERAMRMALADAGLKADDIDYVNLHGTATPLNDQMESRAVSRVFPASVLCSSTKPMTGHTLGAAGAVEAAICWLTLMDNAVLPVHHWDGNADPELPELNFVTRQHTSTPVRRVLSNSFAFGGNNVALVMERAE</sequence>
<comment type="similarity">
    <text evidence="2 4">Belongs to the thiolase-like superfamily. Beta-ketoacyl-ACP synthases family.</text>
</comment>
<dbReference type="Gene3D" id="3.40.47.10">
    <property type="match status" value="1"/>
</dbReference>
<dbReference type="EMBL" id="BAAADG010000002">
    <property type="protein sequence ID" value="GAA0216656.1"/>
    <property type="molecule type" value="Genomic_DNA"/>
</dbReference>
<dbReference type="PANTHER" id="PTHR11712:SF320">
    <property type="entry name" value="BETA-KETOACYL SYNTHASE"/>
    <property type="match status" value="1"/>
</dbReference>
<keyword evidence="7" id="KW-1185">Reference proteome</keyword>
<organism evidence="6 7">
    <name type="scientific">Methylophaga marina</name>
    <dbReference type="NCBI Taxonomy" id="45495"/>
    <lineage>
        <taxon>Bacteria</taxon>
        <taxon>Pseudomonadati</taxon>
        <taxon>Pseudomonadota</taxon>
        <taxon>Gammaproteobacteria</taxon>
        <taxon>Thiotrichales</taxon>
        <taxon>Piscirickettsiaceae</taxon>
        <taxon>Methylophaga</taxon>
    </lineage>
</organism>
<dbReference type="CDD" id="cd00834">
    <property type="entry name" value="KAS_I_II"/>
    <property type="match status" value="1"/>
</dbReference>
<evidence type="ECO:0000256" key="2">
    <source>
        <dbReference type="ARBA" id="ARBA00008467"/>
    </source>
</evidence>
<evidence type="ECO:0000256" key="3">
    <source>
        <dbReference type="ARBA" id="ARBA00022679"/>
    </source>
</evidence>
<dbReference type="InterPro" id="IPR018201">
    <property type="entry name" value="Ketoacyl_synth_AS"/>
</dbReference>
<name>A0ABP3CVT2_9GAMM</name>
<comment type="caution">
    <text evidence="6">The sequence shown here is derived from an EMBL/GenBank/DDBJ whole genome shotgun (WGS) entry which is preliminary data.</text>
</comment>
<evidence type="ECO:0000259" key="5">
    <source>
        <dbReference type="PROSITE" id="PS52004"/>
    </source>
</evidence>
<proteinExistence type="inferred from homology"/>
<dbReference type="Pfam" id="PF00109">
    <property type="entry name" value="ketoacyl-synt"/>
    <property type="match status" value="1"/>
</dbReference>
<dbReference type="SMART" id="SM00825">
    <property type="entry name" value="PKS_KS"/>
    <property type="match status" value="1"/>
</dbReference>
<evidence type="ECO:0000256" key="4">
    <source>
        <dbReference type="RuleBase" id="RU003694"/>
    </source>
</evidence>
<evidence type="ECO:0000313" key="7">
    <source>
        <dbReference type="Proteomes" id="UP001501476"/>
    </source>
</evidence>
<protein>
    <submittedName>
        <fullName evidence="6">Beta-ketoacyl-[acyl-carrier-protein] synthase family protein</fullName>
    </submittedName>
</protein>